<feature type="compositionally biased region" description="Basic and acidic residues" evidence="1">
    <location>
        <begin position="107"/>
        <end position="116"/>
    </location>
</feature>
<evidence type="ECO:0000313" key="2">
    <source>
        <dbReference type="EMBL" id="KAK4189044.1"/>
    </source>
</evidence>
<reference evidence="2" key="1">
    <citation type="journal article" date="2023" name="Mol. Phylogenet. Evol.">
        <title>Genome-scale phylogeny and comparative genomics of the fungal order Sordariales.</title>
        <authorList>
            <person name="Hensen N."/>
            <person name="Bonometti L."/>
            <person name="Westerberg I."/>
            <person name="Brannstrom I.O."/>
            <person name="Guillou S."/>
            <person name="Cros-Aarteil S."/>
            <person name="Calhoun S."/>
            <person name="Haridas S."/>
            <person name="Kuo A."/>
            <person name="Mondo S."/>
            <person name="Pangilinan J."/>
            <person name="Riley R."/>
            <person name="LaButti K."/>
            <person name="Andreopoulos B."/>
            <person name="Lipzen A."/>
            <person name="Chen C."/>
            <person name="Yan M."/>
            <person name="Daum C."/>
            <person name="Ng V."/>
            <person name="Clum A."/>
            <person name="Steindorff A."/>
            <person name="Ohm R.A."/>
            <person name="Martin F."/>
            <person name="Silar P."/>
            <person name="Natvig D.O."/>
            <person name="Lalanne C."/>
            <person name="Gautier V."/>
            <person name="Ament-Velasquez S.L."/>
            <person name="Kruys A."/>
            <person name="Hutchinson M.I."/>
            <person name="Powell A.J."/>
            <person name="Barry K."/>
            <person name="Miller A.N."/>
            <person name="Grigoriev I.V."/>
            <person name="Debuchy R."/>
            <person name="Gladieux P."/>
            <person name="Hiltunen Thoren M."/>
            <person name="Johannesson H."/>
        </authorList>
    </citation>
    <scope>NUCLEOTIDE SEQUENCE</scope>
    <source>
        <strain evidence="2">PSN309</strain>
    </source>
</reference>
<feature type="region of interest" description="Disordered" evidence="1">
    <location>
        <begin position="353"/>
        <end position="378"/>
    </location>
</feature>
<dbReference type="Gene3D" id="3.80.10.10">
    <property type="entry name" value="Ribonuclease Inhibitor"/>
    <property type="match status" value="1"/>
</dbReference>
<reference evidence="2" key="2">
    <citation type="submission" date="2023-05" db="EMBL/GenBank/DDBJ databases">
        <authorList>
            <consortium name="Lawrence Berkeley National Laboratory"/>
            <person name="Steindorff A."/>
            <person name="Hensen N."/>
            <person name="Bonometti L."/>
            <person name="Westerberg I."/>
            <person name="Brannstrom I.O."/>
            <person name="Guillou S."/>
            <person name="Cros-Aarteil S."/>
            <person name="Calhoun S."/>
            <person name="Haridas S."/>
            <person name="Kuo A."/>
            <person name="Mondo S."/>
            <person name="Pangilinan J."/>
            <person name="Riley R."/>
            <person name="Labutti K."/>
            <person name="Andreopoulos B."/>
            <person name="Lipzen A."/>
            <person name="Chen C."/>
            <person name="Yanf M."/>
            <person name="Daum C."/>
            <person name="Ng V."/>
            <person name="Clum A."/>
            <person name="Ohm R."/>
            <person name="Martin F."/>
            <person name="Silar P."/>
            <person name="Natvig D."/>
            <person name="Lalanne C."/>
            <person name="Gautier V."/>
            <person name="Ament-Velasquez S.L."/>
            <person name="Kruys A."/>
            <person name="Hutchinson M.I."/>
            <person name="Powell A.J."/>
            <person name="Barry K."/>
            <person name="Miller A.N."/>
            <person name="Grigoriev I.V."/>
            <person name="Debuchy R."/>
            <person name="Gladieux P."/>
            <person name="Thoren M.H."/>
            <person name="Johannesson H."/>
        </authorList>
    </citation>
    <scope>NUCLEOTIDE SEQUENCE</scope>
    <source>
        <strain evidence="2">PSN309</strain>
    </source>
</reference>
<protein>
    <submittedName>
        <fullName evidence="2">Uncharacterized protein</fullName>
    </submittedName>
</protein>
<feature type="compositionally biased region" description="Polar residues" evidence="1">
    <location>
        <begin position="140"/>
        <end position="152"/>
    </location>
</feature>
<evidence type="ECO:0000313" key="3">
    <source>
        <dbReference type="Proteomes" id="UP001302126"/>
    </source>
</evidence>
<keyword evidence="3" id="KW-1185">Reference proteome</keyword>
<dbReference type="AlphaFoldDB" id="A0AAN6WVR4"/>
<organism evidence="2 3">
    <name type="scientific">Podospora australis</name>
    <dbReference type="NCBI Taxonomy" id="1536484"/>
    <lineage>
        <taxon>Eukaryota</taxon>
        <taxon>Fungi</taxon>
        <taxon>Dikarya</taxon>
        <taxon>Ascomycota</taxon>
        <taxon>Pezizomycotina</taxon>
        <taxon>Sordariomycetes</taxon>
        <taxon>Sordariomycetidae</taxon>
        <taxon>Sordariales</taxon>
        <taxon>Podosporaceae</taxon>
        <taxon>Podospora</taxon>
    </lineage>
</organism>
<feature type="compositionally biased region" description="Low complexity" evidence="1">
    <location>
        <begin position="93"/>
        <end position="104"/>
    </location>
</feature>
<comment type="caution">
    <text evidence="2">The sequence shown here is derived from an EMBL/GenBank/DDBJ whole genome shotgun (WGS) entry which is preliminary data.</text>
</comment>
<feature type="compositionally biased region" description="Basic and acidic residues" evidence="1">
    <location>
        <begin position="762"/>
        <end position="779"/>
    </location>
</feature>
<accession>A0AAN6WVR4</accession>
<sequence>MATAAPILPTQPWGMLDGMPPIAMYPPDDQEFVLRTQRASERIQQMTGAHSGYKDAQMNGAPMVHMPTAYADGSAPAMERQGMGVYNRPRRLSSNSTASTAPSSVLSDRDSFDQRPRSSSVVSSSQTSIDSWAPAPGTTPRPSTANTTPTTWQMQKQMKMHMQQGGNGQSLPWQRPAPIKQRRKAAPGELFAALPGEVLELILEEVRNLHLKPGTNSCATCWMRDCCSVAISARKFVKYAREALYKEIHLVGHEGHSMKKRTKTTYGSRLVLLRRTLRANAQIAVIVRTLKPPALPQGVGLVEYNDLVASVIMACPNLERLVGHYPNYNHSFQRIFHALSTRQKLKEMNWILEPSPAQRQQRSRPTGPTQHWGPPDLDPRESRGFLDFHLDWKQLTTLVIHCQLGATLSPRNLLDRTTRALPALQNLYLSHLPHTAFSDAHLLILPPLKKLSLAHCTGITTGGLSTMATRRTSASLQTLTLMHMNVESLPAIARLFLNLTSLETFNIVQTYAPNMPADEFIMLFPYLASRTLKKLHWDIPFLPAQATAADTILAKSIGAGGFPALRTICTPNDPEGIFQALCQPRERIDLPGDRYRGGQVHRPGLAWQGFGHTRNSSSFSSQAGSFRSGIGGGGGGSNASPVSPFFPPDIMLPRDNSDLHQARMAAQARIEAARRFPRYFVNVVDEHGATGEKFGIGAFLGTVESKIRYVLAPDTALGATDEGGGLVSVEDMLRDDGGEALILGSDGNEKSSKDKKSKRSNKSGERESGAENDLRTRDGCIGRWNTYSGNVVDKKDKERWCHTERGRWRQAILS</sequence>
<feature type="region of interest" description="Disordered" evidence="1">
    <location>
        <begin position="742"/>
        <end position="779"/>
    </location>
</feature>
<dbReference type="Proteomes" id="UP001302126">
    <property type="component" value="Unassembled WGS sequence"/>
</dbReference>
<dbReference type="InterPro" id="IPR032675">
    <property type="entry name" value="LRR_dom_sf"/>
</dbReference>
<feature type="region of interest" description="Disordered" evidence="1">
    <location>
        <begin position="618"/>
        <end position="642"/>
    </location>
</feature>
<evidence type="ECO:0000256" key="1">
    <source>
        <dbReference type="SAM" id="MobiDB-lite"/>
    </source>
</evidence>
<proteinExistence type="predicted"/>
<feature type="compositionally biased region" description="Low complexity" evidence="1">
    <location>
        <begin position="618"/>
        <end position="628"/>
    </location>
</feature>
<dbReference type="SUPFAM" id="SSF52058">
    <property type="entry name" value="L domain-like"/>
    <property type="match status" value="1"/>
</dbReference>
<name>A0AAN6WVR4_9PEZI</name>
<feature type="compositionally biased region" description="Polar residues" evidence="1">
    <location>
        <begin position="357"/>
        <end position="369"/>
    </location>
</feature>
<gene>
    <name evidence="2" type="ORF">QBC35DRAFT_171770</name>
</gene>
<dbReference type="EMBL" id="MU864380">
    <property type="protein sequence ID" value="KAK4189044.1"/>
    <property type="molecule type" value="Genomic_DNA"/>
</dbReference>
<feature type="region of interest" description="Disordered" evidence="1">
    <location>
        <begin position="87"/>
        <end position="152"/>
    </location>
</feature>